<dbReference type="Pfam" id="PF00563">
    <property type="entry name" value="EAL"/>
    <property type="match status" value="1"/>
</dbReference>
<reference evidence="2 3" key="1">
    <citation type="submission" date="2021-01" db="EMBL/GenBank/DDBJ databases">
        <title>Whole genome shotgun sequence of Catellatospora chokoriensis NBRC 107358.</title>
        <authorList>
            <person name="Komaki H."/>
            <person name="Tamura T."/>
        </authorList>
    </citation>
    <scope>NUCLEOTIDE SEQUENCE [LARGE SCALE GENOMIC DNA]</scope>
    <source>
        <strain evidence="2 3">NBRC 107358</strain>
    </source>
</reference>
<dbReference type="InterPro" id="IPR050706">
    <property type="entry name" value="Cyclic-di-GMP_PDE-like"/>
</dbReference>
<dbReference type="AlphaFoldDB" id="A0A8J3KER7"/>
<name>A0A8J3KER7_9ACTN</name>
<dbReference type="Gene3D" id="3.20.20.450">
    <property type="entry name" value="EAL domain"/>
    <property type="match status" value="1"/>
</dbReference>
<evidence type="ECO:0000259" key="1">
    <source>
        <dbReference type="PROSITE" id="PS50883"/>
    </source>
</evidence>
<dbReference type="EMBL" id="BONG01000071">
    <property type="protein sequence ID" value="GIF93714.1"/>
    <property type="molecule type" value="Genomic_DNA"/>
</dbReference>
<dbReference type="PANTHER" id="PTHR33121">
    <property type="entry name" value="CYCLIC DI-GMP PHOSPHODIESTERASE PDEF"/>
    <property type="match status" value="1"/>
</dbReference>
<dbReference type="CDD" id="cd01948">
    <property type="entry name" value="EAL"/>
    <property type="match status" value="1"/>
</dbReference>
<protein>
    <recommendedName>
        <fullName evidence="1">EAL domain-containing protein</fullName>
    </recommendedName>
</protein>
<gene>
    <name evidence="2" type="ORF">Cch02nite_71580</name>
</gene>
<sequence length="348" mass="37191">MCATAAFAAFLDAGRPGVPLFVNMDPGTLGTSCPPDLSPVNERALRELNVVLEITERVIDNPAALLRSVVAARQARSRVALDDVGVNPASISMMSVVCPDVIKLDRGITQSRTPSWARNYVINAVLSEAQLTGAAVLCEGIETPEHLETARAMGATLGQGWLFGRPGPLPQVVDVSARLLPRVKPYPEAARTPFEAVRAEARVSRMTLPMLASMTGMLEDVALHTDAAHLLFATLPATAQLDDETRLTYTHIAQRGVIMAVFGSQPLSFFGAGVQAVPLSQDDPVAAERTVITVGSYFAAALIASPVEPDCPGAVEPPLYYVVLTYDRKLVIEALHTLFDPMPPMIAQ</sequence>
<dbReference type="InterPro" id="IPR001633">
    <property type="entry name" value="EAL_dom"/>
</dbReference>
<comment type="caution">
    <text evidence="2">The sequence shown here is derived from an EMBL/GenBank/DDBJ whole genome shotgun (WGS) entry which is preliminary data.</text>
</comment>
<keyword evidence="3" id="KW-1185">Reference proteome</keyword>
<dbReference type="InterPro" id="IPR035919">
    <property type="entry name" value="EAL_sf"/>
</dbReference>
<feature type="domain" description="EAL" evidence="1">
    <location>
        <begin position="1"/>
        <end position="180"/>
    </location>
</feature>
<proteinExistence type="predicted"/>
<dbReference type="GO" id="GO:0071111">
    <property type="term" value="F:cyclic-guanylate-specific phosphodiesterase activity"/>
    <property type="evidence" value="ECO:0007669"/>
    <property type="project" value="InterPro"/>
</dbReference>
<evidence type="ECO:0000313" key="2">
    <source>
        <dbReference type="EMBL" id="GIF93714.1"/>
    </source>
</evidence>
<dbReference type="Proteomes" id="UP000619293">
    <property type="component" value="Unassembled WGS sequence"/>
</dbReference>
<dbReference type="SMART" id="SM00052">
    <property type="entry name" value="EAL"/>
    <property type="match status" value="1"/>
</dbReference>
<evidence type="ECO:0000313" key="3">
    <source>
        <dbReference type="Proteomes" id="UP000619293"/>
    </source>
</evidence>
<dbReference type="PANTHER" id="PTHR33121:SF70">
    <property type="entry name" value="SIGNALING PROTEIN YKOW"/>
    <property type="match status" value="1"/>
</dbReference>
<dbReference type="PROSITE" id="PS50883">
    <property type="entry name" value="EAL"/>
    <property type="match status" value="1"/>
</dbReference>
<organism evidence="2 3">
    <name type="scientific">Catellatospora chokoriensis</name>
    <dbReference type="NCBI Taxonomy" id="310353"/>
    <lineage>
        <taxon>Bacteria</taxon>
        <taxon>Bacillati</taxon>
        <taxon>Actinomycetota</taxon>
        <taxon>Actinomycetes</taxon>
        <taxon>Micromonosporales</taxon>
        <taxon>Micromonosporaceae</taxon>
        <taxon>Catellatospora</taxon>
    </lineage>
</organism>
<accession>A0A8J3KER7</accession>
<dbReference type="SUPFAM" id="SSF141868">
    <property type="entry name" value="EAL domain-like"/>
    <property type="match status" value="1"/>
</dbReference>